<gene>
    <name evidence="2" type="ORF">CVV64_15890</name>
</gene>
<comment type="caution">
    <text evidence="2">The sequence shown here is derived from an EMBL/GenBank/DDBJ whole genome shotgun (WGS) entry which is preliminary data.</text>
</comment>
<name>A0A2N1PLA3_9BACT</name>
<evidence type="ECO:0000313" key="3">
    <source>
        <dbReference type="Proteomes" id="UP000233256"/>
    </source>
</evidence>
<evidence type="ECO:0000313" key="2">
    <source>
        <dbReference type="EMBL" id="PKK89106.1"/>
    </source>
</evidence>
<dbReference type="AlphaFoldDB" id="A0A2N1PLA3"/>
<evidence type="ECO:0000256" key="1">
    <source>
        <dbReference type="SAM" id="Phobius"/>
    </source>
</evidence>
<sequence>MIFHLLSYLRVFSFVVFVVKNIILNSNHEGPGGLHEAKPKFTKLMQDKNPGLFPYLLNLRVFTFVFFVIKGVYSYWPFDKVQ</sequence>
<dbReference type="Proteomes" id="UP000233256">
    <property type="component" value="Unassembled WGS sequence"/>
</dbReference>
<feature type="transmembrane region" description="Helical" evidence="1">
    <location>
        <begin position="52"/>
        <end position="76"/>
    </location>
</feature>
<keyword evidence="1" id="KW-0812">Transmembrane</keyword>
<proteinExistence type="predicted"/>
<dbReference type="EMBL" id="PGXC01000025">
    <property type="protein sequence ID" value="PKK89106.1"/>
    <property type="molecule type" value="Genomic_DNA"/>
</dbReference>
<reference evidence="2 3" key="1">
    <citation type="journal article" date="2017" name="ISME J.">
        <title>Potential for microbial H2 and metal transformations associated with novel bacteria and archaea in deep terrestrial subsurface sediments.</title>
        <authorList>
            <person name="Hernsdorf A.W."/>
            <person name="Amano Y."/>
            <person name="Miyakawa K."/>
            <person name="Ise K."/>
            <person name="Suzuki Y."/>
            <person name="Anantharaman K."/>
            <person name="Probst A."/>
            <person name="Burstein D."/>
            <person name="Thomas B.C."/>
            <person name="Banfield J.F."/>
        </authorList>
    </citation>
    <scope>NUCLEOTIDE SEQUENCE [LARGE SCALE GENOMIC DNA]</scope>
    <source>
        <strain evidence="2">HGW-Wallbacteria-1</strain>
    </source>
</reference>
<organism evidence="2 3">
    <name type="scientific">Candidatus Wallbacteria bacterium HGW-Wallbacteria-1</name>
    <dbReference type="NCBI Taxonomy" id="2013854"/>
    <lineage>
        <taxon>Bacteria</taxon>
        <taxon>Candidatus Walliibacteriota</taxon>
    </lineage>
</organism>
<keyword evidence="1" id="KW-0472">Membrane</keyword>
<protein>
    <submittedName>
        <fullName evidence="2">Uncharacterized protein</fullName>
    </submittedName>
</protein>
<accession>A0A2N1PLA3</accession>
<keyword evidence="1" id="KW-1133">Transmembrane helix</keyword>
<feature type="transmembrane region" description="Helical" evidence="1">
    <location>
        <begin position="7"/>
        <end position="24"/>
    </location>
</feature>